<dbReference type="Pfam" id="PF09764">
    <property type="entry name" value="Nt_Gln_amidase"/>
    <property type="match status" value="1"/>
</dbReference>
<name>A0A5F9C8W1_RABIT</name>
<protein>
    <recommendedName>
        <fullName evidence="2">WDYHV motif-containing protein 1</fullName>
    </recommendedName>
</protein>
<dbReference type="InterPro" id="IPR037132">
    <property type="entry name" value="N_Gln_amidohydro_ab_roll_sf"/>
</dbReference>
<keyword evidence="6" id="KW-1185">Reference proteome</keyword>
<evidence type="ECO:0000256" key="1">
    <source>
        <dbReference type="ARBA" id="ARBA00002022"/>
    </source>
</evidence>
<dbReference type="InParanoid" id="A0A5F9C8W1"/>
<dbReference type="EMBL" id="AAGW02009293">
    <property type="status" value="NOT_ANNOTATED_CDS"/>
    <property type="molecule type" value="Genomic_DNA"/>
</dbReference>
<reference evidence="5" key="3">
    <citation type="submission" date="2025-09" db="UniProtKB">
        <authorList>
            <consortium name="Ensembl"/>
        </authorList>
    </citation>
    <scope>IDENTIFICATION</scope>
    <source>
        <strain evidence="5">Thorbecke</strain>
    </source>
</reference>
<feature type="domain" description="Protein N-terminal glutamine amidohydrolase alpha beta roll" evidence="4">
    <location>
        <begin position="1"/>
        <end position="51"/>
    </location>
</feature>
<accession>A0A5F9C8W1</accession>
<proteinExistence type="predicted"/>
<sequence>MKISSGNWRELPPPTPSIETGDSKMNLNDFISVDPKMGWGAVYMLSEFAQWFGNKNYCT</sequence>
<feature type="region of interest" description="Disordered" evidence="3">
    <location>
        <begin position="1"/>
        <end position="22"/>
    </location>
</feature>
<dbReference type="GeneTree" id="ENSGT00960000189490"/>
<dbReference type="GO" id="GO:0016811">
    <property type="term" value="F:hydrolase activity, acting on carbon-nitrogen (but not peptide) bonds, in linear amides"/>
    <property type="evidence" value="ECO:0007669"/>
    <property type="project" value="InterPro"/>
</dbReference>
<evidence type="ECO:0000256" key="2">
    <source>
        <dbReference type="ARBA" id="ARBA00032472"/>
    </source>
</evidence>
<organism evidence="5 6">
    <name type="scientific">Oryctolagus cuniculus</name>
    <name type="common">Rabbit</name>
    <dbReference type="NCBI Taxonomy" id="9986"/>
    <lineage>
        <taxon>Eukaryota</taxon>
        <taxon>Metazoa</taxon>
        <taxon>Chordata</taxon>
        <taxon>Craniata</taxon>
        <taxon>Vertebrata</taxon>
        <taxon>Euteleostomi</taxon>
        <taxon>Mammalia</taxon>
        <taxon>Eutheria</taxon>
        <taxon>Euarchontoglires</taxon>
        <taxon>Glires</taxon>
        <taxon>Lagomorpha</taxon>
        <taxon>Leporidae</taxon>
        <taxon>Oryctolagus</taxon>
    </lineage>
</organism>
<reference evidence="5 6" key="1">
    <citation type="journal article" date="2011" name="Nature">
        <title>A high-resolution map of human evolutionary constraint using 29 mammals.</title>
        <authorList>
            <person name="Lindblad-Toh K."/>
            <person name="Garber M."/>
            <person name="Zuk O."/>
            <person name="Lin M.F."/>
            <person name="Parker B.J."/>
            <person name="Washietl S."/>
            <person name="Kheradpour P."/>
            <person name="Ernst J."/>
            <person name="Jordan G."/>
            <person name="Mauceli E."/>
            <person name="Ward L.D."/>
            <person name="Lowe C.B."/>
            <person name="Holloway A.K."/>
            <person name="Clamp M."/>
            <person name="Gnerre S."/>
            <person name="Alfoldi J."/>
            <person name="Beal K."/>
            <person name="Chang J."/>
            <person name="Clawson H."/>
            <person name="Cuff J."/>
            <person name="Di Palma F."/>
            <person name="Fitzgerald S."/>
            <person name="Flicek P."/>
            <person name="Guttman M."/>
            <person name="Hubisz M.J."/>
            <person name="Jaffe D.B."/>
            <person name="Jungreis I."/>
            <person name="Kent W.J."/>
            <person name="Kostka D."/>
            <person name="Lara M."/>
            <person name="Martins A.L."/>
            <person name="Massingham T."/>
            <person name="Moltke I."/>
            <person name="Raney B.J."/>
            <person name="Rasmussen M.D."/>
            <person name="Robinson J."/>
            <person name="Stark A."/>
            <person name="Vilella A.J."/>
            <person name="Wen J."/>
            <person name="Xie X."/>
            <person name="Zody M.C."/>
            <person name="Baldwin J."/>
            <person name="Bloom T."/>
            <person name="Chin C.W."/>
            <person name="Heiman D."/>
            <person name="Nicol R."/>
            <person name="Nusbaum C."/>
            <person name="Young S."/>
            <person name="Wilkinson J."/>
            <person name="Worley K.C."/>
            <person name="Kovar C.L."/>
            <person name="Muzny D.M."/>
            <person name="Gibbs R.A."/>
            <person name="Cree A."/>
            <person name="Dihn H.H."/>
            <person name="Fowler G."/>
            <person name="Jhangiani S."/>
            <person name="Joshi V."/>
            <person name="Lee S."/>
            <person name="Lewis L.R."/>
            <person name="Nazareth L.V."/>
            <person name="Okwuonu G."/>
            <person name="Santibanez J."/>
            <person name="Warren W.C."/>
            <person name="Mardis E.R."/>
            <person name="Weinstock G.M."/>
            <person name="Wilson R.K."/>
            <person name="Delehaunty K."/>
            <person name="Dooling D."/>
            <person name="Fronik C."/>
            <person name="Fulton L."/>
            <person name="Fulton B."/>
            <person name="Graves T."/>
            <person name="Minx P."/>
            <person name="Sodergren E."/>
            <person name="Birney E."/>
            <person name="Margulies E.H."/>
            <person name="Herrero J."/>
            <person name="Green E.D."/>
            <person name="Haussler D."/>
            <person name="Siepel A."/>
            <person name="Goldman N."/>
            <person name="Pollard K.S."/>
            <person name="Pedersen J.S."/>
            <person name="Lander E.S."/>
            <person name="Kellis M."/>
        </authorList>
    </citation>
    <scope>NUCLEOTIDE SEQUENCE [LARGE SCALE GENOMIC DNA]</scope>
    <source>
        <strain evidence="5 6">Thorbecke inbred</strain>
    </source>
</reference>
<comment type="function">
    <text evidence="1">Mediates the side-chain deamidation of N-terminal glutamine residues to glutamate, an important step in N-end rule pathway of protein degradation. Conversion of the resulting N-terminal glutamine to glutamate renders the protein susceptible to arginylation, polyubiquitination and degradation as specified by the N-end rule. Does not act on substrates with internal or C-terminal glutamine and does not act on non-glutamine residues in any position. Does not deaminate acetylated N-terminal glutamine. With the exception of proline, all tested second-position residues on substrate peptides do not greatly influence the activity. In contrast, a proline at position 2, virtually abolishes deamidation of N-terminal glutamine.</text>
</comment>
<dbReference type="Gene3D" id="3.10.620.10">
    <property type="entry name" value="Protein N-terminal glutamine amidohydrolase, alpha beta roll"/>
    <property type="match status" value="1"/>
</dbReference>
<reference evidence="5" key="2">
    <citation type="submission" date="2025-08" db="UniProtKB">
        <authorList>
            <consortium name="Ensembl"/>
        </authorList>
    </citation>
    <scope>IDENTIFICATION</scope>
    <source>
        <strain evidence="5">Thorbecke</strain>
    </source>
</reference>
<dbReference type="AlphaFoldDB" id="A0A5F9C8W1"/>
<evidence type="ECO:0000313" key="5">
    <source>
        <dbReference type="Ensembl" id="ENSOCUP00000030303.1"/>
    </source>
</evidence>
<evidence type="ECO:0000256" key="3">
    <source>
        <dbReference type="SAM" id="MobiDB-lite"/>
    </source>
</evidence>
<dbReference type="InterPro" id="IPR023128">
    <property type="entry name" value="Prot_N_Gln_amidohydro_ab_roll"/>
</dbReference>
<dbReference type="SMR" id="A0A5F9C8W1"/>
<dbReference type="Ensembl" id="ENSOCUT00000043318.1">
    <property type="protein sequence ID" value="ENSOCUP00000030303.1"/>
    <property type="gene ID" value="ENSOCUG00000031937.1"/>
</dbReference>
<evidence type="ECO:0000259" key="4">
    <source>
        <dbReference type="Pfam" id="PF09764"/>
    </source>
</evidence>
<dbReference type="Bgee" id="ENSOCUG00000031937">
    <property type="expression patterns" value="Expressed in ovary and 3 other cell types or tissues"/>
</dbReference>
<dbReference type="Proteomes" id="UP000001811">
    <property type="component" value="Chromosome 1"/>
</dbReference>
<evidence type="ECO:0000313" key="6">
    <source>
        <dbReference type="Proteomes" id="UP000001811"/>
    </source>
</evidence>